<proteinExistence type="predicted"/>
<reference evidence="2" key="1">
    <citation type="journal article" date="2019" name="Int. J. Syst. Evol. Microbiol.">
        <title>The Global Catalogue of Microorganisms (GCM) 10K type strain sequencing project: providing services to taxonomists for standard genome sequencing and annotation.</title>
        <authorList>
            <consortium name="The Broad Institute Genomics Platform"/>
            <consortium name="The Broad Institute Genome Sequencing Center for Infectious Disease"/>
            <person name="Wu L."/>
            <person name="Ma J."/>
        </authorList>
    </citation>
    <scope>NUCLEOTIDE SEQUENCE [LARGE SCALE GENOMIC DNA]</scope>
    <source>
        <strain evidence="2">CCUG 54518</strain>
    </source>
</reference>
<dbReference type="EMBL" id="JBHTBX010000023">
    <property type="protein sequence ID" value="MFC7436588.1"/>
    <property type="molecule type" value="Genomic_DNA"/>
</dbReference>
<accession>A0ABW2REW4</accession>
<protein>
    <submittedName>
        <fullName evidence="1">Uncharacterized protein</fullName>
    </submittedName>
</protein>
<keyword evidence="2" id="KW-1185">Reference proteome</keyword>
<dbReference type="RefSeq" id="WP_382260280.1">
    <property type="nucleotide sequence ID" value="NZ_JBHTBX010000023.1"/>
</dbReference>
<gene>
    <name evidence="1" type="ORF">ACFQNJ_18955</name>
</gene>
<sequence length="320" mass="35550">MAAPGVEGQQPNQNVAAFAVAQAATLKAFLIARCANNHPRQHNPGMPAERPISIDVIRKALERSGYLMKSRVVRMLAEADFFVEPNVTHKGPHGAAQGIDLTAEAAGGSNRRGVCVKTTFVIQTVNNVHPIVLLTERPSTPNADFESYIKFGTSPAPCPFLNQIHPYEERAADWHNLFSEICVLDKLDGGDEFTACRSDGMRSSLLKASQYTEDEVSAFGEWVAEETGRYWRLFFWHPIVVVSGQLLTAKVTADGTVQLQEVPLARLEFNWHDGEDRKTTVMEVVREDFLLERLDSIRAQDDAIEARIHAIKLAQEPETD</sequence>
<name>A0ABW2REW4_9BURK</name>
<dbReference type="Proteomes" id="UP001596495">
    <property type="component" value="Unassembled WGS sequence"/>
</dbReference>
<evidence type="ECO:0000313" key="2">
    <source>
        <dbReference type="Proteomes" id="UP001596495"/>
    </source>
</evidence>
<comment type="caution">
    <text evidence="1">The sequence shown here is derived from an EMBL/GenBank/DDBJ whole genome shotgun (WGS) entry which is preliminary data.</text>
</comment>
<evidence type="ECO:0000313" key="1">
    <source>
        <dbReference type="EMBL" id="MFC7436588.1"/>
    </source>
</evidence>
<organism evidence="1 2">
    <name type="scientific">Hydrogenophaga bisanensis</name>
    <dbReference type="NCBI Taxonomy" id="439611"/>
    <lineage>
        <taxon>Bacteria</taxon>
        <taxon>Pseudomonadati</taxon>
        <taxon>Pseudomonadota</taxon>
        <taxon>Betaproteobacteria</taxon>
        <taxon>Burkholderiales</taxon>
        <taxon>Comamonadaceae</taxon>
        <taxon>Hydrogenophaga</taxon>
    </lineage>
</organism>